<dbReference type="Proteomes" id="UP000078540">
    <property type="component" value="Unassembled WGS sequence"/>
</dbReference>
<evidence type="ECO:0000313" key="2">
    <source>
        <dbReference type="Proteomes" id="UP000078540"/>
    </source>
</evidence>
<dbReference type="AlphaFoldDB" id="A0A195BCT2"/>
<dbReference type="EMBL" id="KQ976524">
    <property type="protein sequence ID" value="KYM82000.1"/>
    <property type="molecule type" value="Genomic_DNA"/>
</dbReference>
<keyword evidence="2" id="KW-1185">Reference proteome</keyword>
<evidence type="ECO:0000313" key="1">
    <source>
        <dbReference type="EMBL" id="KYM82000.1"/>
    </source>
</evidence>
<name>A0A195BCT2_9HYME</name>
<protein>
    <submittedName>
        <fullName evidence="1">Uncharacterized protein</fullName>
    </submittedName>
</protein>
<organism evidence="1 2">
    <name type="scientific">Atta colombica</name>
    <dbReference type="NCBI Taxonomy" id="520822"/>
    <lineage>
        <taxon>Eukaryota</taxon>
        <taxon>Metazoa</taxon>
        <taxon>Ecdysozoa</taxon>
        <taxon>Arthropoda</taxon>
        <taxon>Hexapoda</taxon>
        <taxon>Insecta</taxon>
        <taxon>Pterygota</taxon>
        <taxon>Neoptera</taxon>
        <taxon>Endopterygota</taxon>
        <taxon>Hymenoptera</taxon>
        <taxon>Apocrita</taxon>
        <taxon>Aculeata</taxon>
        <taxon>Formicoidea</taxon>
        <taxon>Formicidae</taxon>
        <taxon>Myrmicinae</taxon>
        <taxon>Atta</taxon>
    </lineage>
</organism>
<proteinExistence type="predicted"/>
<reference evidence="1 2" key="1">
    <citation type="submission" date="2015-09" db="EMBL/GenBank/DDBJ databases">
        <title>Atta colombica WGS genome.</title>
        <authorList>
            <person name="Nygaard S."/>
            <person name="Hu H."/>
            <person name="Boomsma J."/>
            <person name="Zhang G."/>
        </authorList>
    </citation>
    <scope>NUCLEOTIDE SEQUENCE [LARGE SCALE GENOMIC DNA]</scope>
    <source>
        <strain evidence="1">Treedump-2</strain>
        <tissue evidence="1">Whole body</tissue>
    </source>
</reference>
<accession>A0A195BCT2</accession>
<sequence>MRELCGRLMSTYRKMPVILWCMWDAYVTFYSIWCELRGSLSSVKFHKMKSCGILRFNITYEDSPVCSLRRLIPGY</sequence>
<gene>
    <name evidence="1" type="ORF">ALC53_07549</name>
</gene>